<feature type="region of interest" description="Disordered" evidence="5">
    <location>
        <begin position="837"/>
        <end position="861"/>
    </location>
</feature>
<dbReference type="PANTHER" id="PTHR13793:SF150">
    <property type="entry name" value="PHD FINGER PROTEIN 14"/>
    <property type="match status" value="1"/>
</dbReference>
<dbReference type="SMART" id="SM00249">
    <property type="entry name" value="PHD"/>
    <property type="match status" value="3"/>
</dbReference>
<protein>
    <recommendedName>
        <fullName evidence="10">PHD finger protein 14</fullName>
    </recommendedName>
</protein>
<keyword evidence="1" id="KW-0479">Metal-binding</keyword>
<evidence type="ECO:0000256" key="4">
    <source>
        <dbReference type="PROSITE-ProRule" id="PRU00146"/>
    </source>
</evidence>
<feature type="region of interest" description="Disordered" evidence="5">
    <location>
        <begin position="749"/>
        <end position="778"/>
    </location>
</feature>
<dbReference type="Proteomes" id="UP001497525">
    <property type="component" value="Unassembled WGS sequence"/>
</dbReference>
<dbReference type="PROSITE" id="PS01359">
    <property type="entry name" value="ZF_PHD_1"/>
    <property type="match status" value="1"/>
</dbReference>
<dbReference type="CDD" id="cd15561">
    <property type="entry name" value="PHD1_PHF14"/>
    <property type="match status" value="1"/>
</dbReference>
<proteinExistence type="predicted"/>
<dbReference type="Gene3D" id="2.30.30.1150">
    <property type="match status" value="1"/>
</dbReference>
<evidence type="ECO:0000256" key="1">
    <source>
        <dbReference type="ARBA" id="ARBA00022723"/>
    </source>
</evidence>
<feature type="compositionally biased region" description="Polar residues" evidence="5">
    <location>
        <begin position="768"/>
        <end position="778"/>
    </location>
</feature>
<dbReference type="CDD" id="cd15562">
    <property type="entry name" value="PHD2_PHF14"/>
    <property type="match status" value="1"/>
</dbReference>
<feature type="region of interest" description="Disordered" evidence="5">
    <location>
        <begin position="21"/>
        <end position="110"/>
    </location>
</feature>
<dbReference type="InterPro" id="IPR019786">
    <property type="entry name" value="Zinc_finger_PHD-type_CS"/>
</dbReference>
<reference evidence="8" key="1">
    <citation type="submission" date="2024-06" db="EMBL/GenBank/DDBJ databases">
        <authorList>
            <person name="Liu X."/>
            <person name="Lenzi L."/>
            <person name="Haldenby T S."/>
            <person name="Uol C."/>
        </authorList>
    </citation>
    <scope>NUCLEOTIDE SEQUENCE</scope>
</reference>
<accession>A0AAV2TPD5</accession>
<evidence type="ECO:0000259" key="6">
    <source>
        <dbReference type="PROSITE" id="PS50016"/>
    </source>
</evidence>
<dbReference type="InterPro" id="IPR013083">
    <property type="entry name" value="Znf_RING/FYVE/PHD"/>
</dbReference>
<dbReference type="Gene3D" id="3.30.40.10">
    <property type="entry name" value="Zinc/RING finger domain, C3HC4 (zinc finger)"/>
    <property type="match status" value="2"/>
</dbReference>
<dbReference type="Pfam" id="PF00628">
    <property type="entry name" value="PHD"/>
    <property type="match status" value="2"/>
</dbReference>
<dbReference type="Pfam" id="PF13832">
    <property type="entry name" value="zf-HC5HC2H_2"/>
    <property type="match status" value="1"/>
</dbReference>
<dbReference type="CDD" id="cd15674">
    <property type="entry name" value="ePHD_PHF14"/>
    <property type="match status" value="1"/>
</dbReference>
<feature type="compositionally biased region" description="Low complexity" evidence="5">
    <location>
        <begin position="371"/>
        <end position="389"/>
    </location>
</feature>
<feature type="domain" description="PHD-type" evidence="7">
    <location>
        <begin position="229"/>
        <end position="346"/>
    </location>
</feature>
<gene>
    <name evidence="8" type="ORF">CDAUBV1_LOCUS12849</name>
</gene>
<name>A0AAV2TPD5_CALDB</name>
<feature type="compositionally biased region" description="Acidic residues" evidence="5">
    <location>
        <begin position="42"/>
        <end position="84"/>
    </location>
</feature>
<dbReference type="PROSITE" id="PS51805">
    <property type="entry name" value="EPHD"/>
    <property type="match status" value="1"/>
</dbReference>
<dbReference type="InterPro" id="IPR019787">
    <property type="entry name" value="Znf_PHD-finger"/>
</dbReference>
<feature type="compositionally biased region" description="Basic and acidic residues" evidence="5">
    <location>
        <begin position="596"/>
        <end position="605"/>
    </location>
</feature>
<dbReference type="EMBL" id="CAXLJL010000489">
    <property type="protein sequence ID" value="CAL5138243.1"/>
    <property type="molecule type" value="Genomic_DNA"/>
</dbReference>
<evidence type="ECO:0000256" key="3">
    <source>
        <dbReference type="ARBA" id="ARBA00022833"/>
    </source>
</evidence>
<dbReference type="InterPro" id="IPR001965">
    <property type="entry name" value="Znf_PHD"/>
</dbReference>
<dbReference type="InterPro" id="IPR050701">
    <property type="entry name" value="Histone_Mod_Regulator"/>
</dbReference>
<keyword evidence="2 4" id="KW-0863">Zinc-finger</keyword>
<dbReference type="GO" id="GO:0008270">
    <property type="term" value="F:zinc ion binding"/>
    <property type="evidence" value="ECO:0007669"/>
    <property type="project" value="UniProtKB-KW"/>
</dbReference>
<feature type="domain" description="PHD-type" evidence="6">
    <location>
        <begin position="166"/>
        <end position="226"/>
    </location>
</feature>
<evidence type="ECO:0000313" key="8">
    <source>
        <dbReference type="EMBL" id="CAL5138243.1"/>
    </source>
</evidence>
<sequence>MTKKETELADDKTTEALFSAIARRDPSKRQIKPVINQLPLFDDLEDDSDSEFVCDEKDDEDESDDDIDESEEDSGSTDSEEESNSDASRLESGTAQSPSDLKSGEEKNPTVLEEDSALDHNVQATVSLDQEPCTIPINGQEAPLSEAHMDDLKKEKPQCHNNEIDMMVCMVCLGDNDDTHDELIECDGCGIVVHEDCYKVVDSVFLSSGASSSSTDAWFCEPCLAGVRSPYCELCPNLGGVFKRTDNNRWVHLLCALYTPGVAFDDTENLMDVTLTELPSRVWSQHECSLCEERFFAWTGVCIPCDAGLCRTFFHVTCAQKHGLLSEPSTEESAADPFFAQCRQHTDKTVARQRRRNYLTAMSRLKKRQQQHQQQQLLQQQQQHELQSQRPFEAKSPTLYNVLDMHPSFSAHDHHFVSDPRIERKLENFRSLYSDLLMNREKPFVPNAKSALFLETSPVAMRLFLTKAKALQLPMELTGSSATTESAKAPPSGYPLFAPEFITYFFEREKKISEVSKRISALKNTQRELQLADANASHSYNSVSAQLDGLHSKRNGFRSSFQEIISSLQKLIPELKPAPPLEAILVEPKRMPDGIKVDEKPDDPKLQPQFSQSNQLRAISSSGPISGILRGAKRKGLSPRGSLRPNKRPLLASVDRERVNPEMAGQPGDADSENVILGCFVCHGLQDQHLITKCDTCGKAFHLACLDPPLLRMPKRSRLYGWQCSICTKAVAVSSEVILVDVNAPRQLRHSSTKPLEPSNPPVAVENTKPQLPPSSESTQLVPVVEALTDTTVVPSAPSAVVCKSAGRRRGGLKASGTIRSRVGNRATKIFPLSTKRKRATGIKASAKRRGGKRGFSSKTSTFGLNPVKPVDFQRQLTSPVLSSFHSSTTDLPAQPTILVTQVDSVTIEKASKSAVSVPEQSPIDKEAEARRAKSLEAYDYPGDTNSDEEIARLRTSKVIKFVQIQDHGNSGDSSSVEQIAPLHMRYVICRDSGGSQKRSAGTRFRMKLKKL</sequence>
<evidence type="ECO:0008006" key="10">
    <source>
        <dbReference type="Google" id="ProtNLM"/>
    </source>
</evidence>
<feature type="region of interest" description="Disordered" evidence="5">
    <location>
        <begin position="630"/>
        <end position="650"/>
    </location>
</feature>
<feature type="domain" description="PHD-type" evidence="6">
    <location>
        <begin position="676"/>
        <end position="730"/>
    </location>
</feature>
<dbReference type="PROSITE" id="PS50016">
    <property type="entry name" value="ZF_PHD_2"/>
    <property type="match status" value="2"/>
</dbReference>
<evidence type="ECO:0000313" key="9">
    <source>
        <dbReference type="Proteomes" id="UP001497525"/>
    </source>
</evidence>
<feature type="compositionally biased region" description="Basic residues" evidence="5">
    <location>
        <begin position="837"/>
        <end position="853"/>
    </location>
</feature>
<dbReference type="PANTHER" id="PTHR13793">
    <property type="entry name" value="PHD FINGER PROTEINS"/>
    <property type="match status" value="1"/>
</dbReference>
<dbReference type="SUPFAM" id="SSF57903">
    <property type="entry name" value="FYVE/PHD zinc finger"/>
    <property type="match status" value="2"/>
</dbReference>
<dbReference type="AlphaFoldDB" id="A0AAV2TPD5"/>
<feature type="region of interest" description="Disordered" evidence="5">
    <location>
        <begin position="364"/>
        <end position="390"/>
    </location>
</feature>
<feature type="region of interest" description="Disordered" evidence="5">
    <location>
        <begin position="596"/>
        <end position="616"/>
    </location>
</feature>
<dbReference type="InterPro" id="IPR011011">
    <property type="entry name" value="Znf_FYVE_PHD"/>
</dbReference>
<keyword evidence="3" id="KW-0862">Zinc</keyword>
<evidence type="ECO:0000256" key="5">
    <source>
        <dbReference type="SAM" id="MobiDB-lite"/>
    </source>
</evidence>
<dbReference type="GO" id="GO:0006357">
    <property type="term" value="P:regulation of transcription by RNA polymerase II"/>
    <property type="evidence" value="ECO:0007669"/>
    <property type="project" value="TreeGrafter"/>
</dbReference>
<feature type="compositionally biased region" description="Polar residues" evidence="5">
    <location>
        <begin position="91"/>
        <end position="100"/>
    </location>
</feature>
<evidence type="ECO:0000256" key="2">
    <source>
        <dbReference type="ARBA" id="ARBA00022771"/>
    </source>
</evidence>
<evidence type="ECO:0000259" key="7">
    <source>
        <dbReference type="PROSITE" id="PS51805"/>
    </source>
</evidence>
<dbReference type="InterPro" id="IPR034732">
    <property type="entry name" value="EPHD"/>
</dbReference>
<comment type="caution">
    <text evidence="8">The sequence shown here is derived from an EMBL/GenBank/DDBJ whole genome shotgun (WGS) entry which is preliminary data.</text>
</comment>
<organism evidence="8 9">
    <name type="scientific">Calicophoron daubneyi</name>
    <name type="common">Rumen fluke</name>
    <name type="synonym">Paramphistomum daubneyi</name>
    <dbReference type="NCBI Taxonomy" id="300641"/>
    <lineage>
        <taxon>Eukaryota</taxon>
        <taxon>Metazoa</taxon>
        <taxon>Spiralia</taxon>
        <taxon>Lophotrochozoa</taxon>
        <taxon>Platyhelminthes</taxon>
        <taxon>Trematoda</taxon>
        <taxon>Digenea</taxon>
        <taxon>Plagiorchiida</taxon>
        <taxon>Pronocephalata</taxon>
        <taxon>Paramphistomoidea</taxon>
        <taxon>Paramphistomidae</taxon>
        <taxon>Calicophoron</taxon>
    </lineage>
</organism>